<dbReference type="Proteomes" id="UP000233469">
    <property type="component" value="Unassembled WGS sequence"/>
</dbReference>
<name>A0A2N1KV82_9GLOM</name>
<proteinExistence type="predicted"/>
<reference evidence="1 2" key="2">
    <citation type="submission" date="2017-10" db="EMBL/GenBank/DDBJ databases">
        <title>Extensive intraspecific genome diversity in a model arbuscular mycorrhizal fungus.</title>
        <authorList>
            <person name="Chen E.C.H."/>
            <person name="Morin E."/>
            <person name="Baudet D."/>
            <person name="Noel J."/>
            <person name="Ndikumana S."/>
            <person name="Charron P."/>
            <person name="St-Onge C."/>
            <person name="Giorgi J."/>
            <person name="Grigoriev I.V."/>
            <person name="Roux C."/>
            <person name="Martin F.M."/>
            <person name="Corradi N."/>
        </authorList>
    </citation>
    <scope>NUCLEOTIDE SEQUENCE [LARGE SCALE GENOMIC DNA]</scope>
    <source>
        <strain evidence="1 2">C2</strain>
    </source>
</reference>
<sequence>DKNDYILSRVKDPKFAIVNSTFYGPSFGNGDLILRGNNFYNNSYCSKHSYERAIRETEGTFSVKEYEVFQIVKNSF</sequence>
<dbReference type="EMBL" id="LLXL01010086">
    <property type="protein sequence ID" value="PKK41041.1"/>
    <property type="molecule type" value="Genomic_DNA"/>
</dbReference>
<feature type="non-terminal residue" evidence="1">
    <location>
        <position position="1"/>
    </location>
</feature>
<evidence type="ECO:0000313" key="2">
    <source>
        <dbReference type="Proteomes" id="UP000233469"/>
    </source>
</evidence>
<evidence type="ECO:0008006" key="3">
    <source>
        <dbReference type="Google" id="ProtNLM"/>
    </source>
</evidence>
<accession>A0A2N1KV82</accession>
<evidence type="ECO:0000313" key="1">
    <source>
        <dbReference type="EMBL" id="PKK41041.1"/>
    </source>
</evidence>
<organism evidence="1 2">
    <name type="scientific">Rhizophagus irregularis</name>
    <dbReference type="NCBI Taxonomy" id="588596"/>
    <lineage>
        <taxon>Eukaryota</taxon>
        <taxon>Fungi</taxon>
        <taxon>Fungi incertae sedis</taxon>
        <taxon>Mucoromycota</taxon>
        <taxon>Glomeromycotina</taxon>
        <taxon>Glomeromycetes</taxon>
        <taxon>Glomerales</taxon>
        <taxon>Glomeraceae</taxon>
        <taxon>Rhizophagus</taxon>
    </lineage>
</organism>
<gene>
    <name evidence="1" type="ORF">RhiirC2_859356</name>
</gene>
<dbReference type="AlphaFoldDB" id="A0A2N1KV82"/>
<reference evidence="1 2" key="1">
    <citation type="submission" date="2016-04" db="EMBL/GenBank/DDBJ databases">
        <title>Genome analyses suggest a sexual origin of heterokaryosis in a supposedly ancient asexual fungus.</title>
        <authorList>
            <person name="Ropars J."/>
            <person name="Sedzielewska K."/>
            <person name="Noel J."/>
            <person name="Charron P."/>
            <person name="Farinelli L."/>
            <person name="Marton T."/>
            <person name="Kruger M."/>
            <person name="Pelin A."/>
            <person name="Brachmann A."/>
            <person name="Corradi N."/>
        </authorList>
    </citation>
    <scope>NUCLEOTIDE SEQUENCE [LARGE SCALE GENOMIC DNA]</scope>
    <source>
        <strain evidence="1 2">C2</strain>
    </source>
</reference>
<comment type="caution">
    <text evidence="1">The sequence shown here is derived from an EMBL/GenBank/DDBJ whole genome shotgun (WGS) entry which is preliminary data.</text>
</comment>
<protein>
    <recommendedName>
        <fullName evidence="3">TLDc domain-containing protein</fullName>
    </recommendedName>
</protein>